<feature type="binding site" evidence="4">
    <location>
        <position position="95"/>
    </location>
    <ligand>
        <name>a divalent metal cation</name>
        <dbReference type="ChEBI" id="CHEBI:60240"/>
        <label>1</label>
    </ligand>
</feature>
<keyword evidence="3" id="KW-0378">Hydrolase</keyword>
<dbReference type="PANTHER" id="PTHR46124">
    <property type="entry name" value="D-AMINOACYL-TRNA DEACYLASE"/>
    <property type="match status" value="1"/>
</dbReference>
<dbReference type="FunFam" id="3.20.20.140:FF:000005">
    <property type="entry name" value="TatD family hydrolase"/>
    <property type="match status" value="1"/>
</dbReference>
<evidence type="ECO:0000256" key="4">
    <source>
        <dbReference type="PIRSR" id="PIRSR005902-1"/>
    </source>
</evidence>
<feature type="binding site" evidence="4">
    <location>
        <position position="7"/>
    </location>
    <ligand>
        <name>a divalent metal cation</name>
        <dbReference type="ChEBI" id="CHEBI:60240"/>
        <label>1</label>
    </ligand>
</feature>
<reference evidence="5 6" key="1">
    <citation type="submission" date="2016-09" db="EMBL/GenBank/DDBJ databases">
        <title>Genomic Taxonomy of the Vibrionaceae.</title>
        <authorList>
            <person name="Gonzalez-Castillo A."/>
            <person name="Gomez-Gil B."/>
            <person name="Enciso-Ibarra K."/>
        </authorList>
    </citation>
    <scope>NUCLEOTIDE SEQUENCE [LARGE SCALE GENOMIC DNA]</scope>
    <source>
        <strain evidence="5 6">CAIM 703</strain>
    </source>
</reference>
<dbReference type="GO" id="GO:0005829">
    <property type="term" value="C:cytosol"/>
    <property type="evidence" value="ECO:0007669"/>
    <property type="project" value="TreeGrafter"/>
</dbReference>
<sequence>MNLMDTHCHLDLMVQKGINLEQALVEATQAGVAKIIVPGIDASNWATIKQYAKKHAMVEWAIGIHPMFVSETSADQLVVMRERLEQGETCVAIGECGLDFYHGRNDEERQTDVLIEQLKLAQQYQLPVLLHVRKAHQELLKLLKKYPLPRGGIVHGFTGSYELGMQYIQQGLCLGVGGSITYQRAQKTRDAFARFPLERLVFETDAPDMPLYGYQGEVNQPKFAKDVLSSFILLRNETEQTITQKTAKSARKMFEIG</sequence>
<dbReference type="Pfam" id="PF01026">
    <property type="entry name" value="TatD_DNase"/>
    <property type="match status" value="1"/>
</dbReference>
<dbReference type="PANTHER" id="PTHR46124:SF3">
    <property type="entry name" value="HYDROLASE"/>
    <property type="match status" value="1"/>
</dbReference>
<gene>
    <name evidence="5" type="ORF">BIY22_11240</name>
</gene>
<dbReference type="AlphaFoldDB" id="A0A1Q9HCM2"/>
<feature type="binding site" evidence="4">
    <location>
        <position position="131"/>
    </location>
    <ligand>
        <name>a divalent metal cation</name>
        <dbReference type="ChEBI" id="CHEBI:60240"/>
        <label>2</label>
    </ligand>
</feature>
<evidence type="ECO:0000313" key="5">
    <source>
        <dbReference type="EMBL" id="OLQ87136.1"/>
    </source>
</evidence>
<organism evidence="5 6">
    <name type="scientific">Vibrio panuliri</name>
    <dbReference type="NCBI Taxonomy" id="1381081"/>
    <lineage>
        <taxon>Bacteria</taxon>
        <taxon>Pseudomonadati</taxon>
        <taxon>Pseudomonadota</taxon>
        <taxon>Gammaproteobacteria</taxon>
        <taxon>Vibrionales</taxon>
        <taxon>Vibrionaceae</taxon>
        <taxon>Vibrio</taxon>
    </lineage>
</organism>
<feature type="binding site" evidence="4">
    <location>
        <position position="155"/>
    </location>
    <ligand>
        <name>a divalent metal cation</name>
        <dbReference type="ChEBI" id="CHEBI:60240"/>
        <label>2</label>
    </ligand>
</feature>
<feature type="binding site" evidence="4">
    <location>
        <position position="205"/>
    </location>
    <ligand>
        <name>a divalent metal cation</name>
        <dbReference type="ChEBI" id="CHEBI:60240"/>
        <label>1</label>
    </ligand>
</feature>
<dbReference type="PROSITE" id="PS01137">
    <property type="entry name" value="TATD_1"/>
    <property type="match status" value="1"/>
</dbReference>
<dbReference type="STRING" id="1381081.BIY22_11240"/>
<dbReference type="Gene3D" id="3.20.20.140">
    <property type="entry name" value="Metal-dependent hydrolases"/>
    <property type="match status" value="1"/>
</dbReference>
<keyword evidence="2 4" id="KW-0479">Metal-binding</keyword>
<dbReference type="RefSeq" id="WP_075709967.1">
    <property type="nucleotide sequence ID" value="NZ_MJMJ01000034.1"/>
</dbReference>
<protein>
    <submittedName>
        <fullName evidence="5">Uncharacterized protein</fullName>
    </submittedName>
</protein>
<comment type="caution">
    <text evidence="5">The sequence shown here is derived from an EMBL/GenBank/DDBJ whole genome shotgun (WGS) entry which is preliminary data.</text>
</comment>
<dbReference type="InterPro" id="IPR018228">
    <property type="entry name" value="DNase_TatD-rel_CS"/>
</dbReference>
<dbReference type="CDD" id="cd01310">
    <property type="entry name" value="TatD_DNAse"/>
    <property type="match status" value="1"/>
</dbReference>
<accession>A0A1Q9HCM2</accession>
<dbReference type="GO" id="GO:0016788">
    <property type="term" value="F:hydrolase activity, acting on ester bonds"/>
    <property type="evidence" value="ECO:0007669"/>
    <property type="project" value="InterPro"/>
</dbReference>
<comment type="similarity">
    <text evidence="1">Belongs to the metallo-dependent hydrolases superfamily. TatD-type hydrolase family.</text>
</comment>
<dbReference type="InterPro" id="IPR001130">
    <property type="entry name" value="TatD-like"/>
</dbReference>
<proteinExistence type="inferred from homology"/>
<name>A0A1Q9HCM2_9VIBR</name>
<dbReference type="EMBL" id="MJMJ01000034">
    <property type="protein sequence ID" value="OLQ87136.1"/>
    <property type="molecule type" value="Genomic_DNA"/>
</dbReference>
<evidence type="ECO:0000313" key="6">
    <source>
        <dbReference type="Proteomes" id="UP000186313"/>
    </source>
</evidence>
<evidence type="ECO:0000256" key="3">
    <source>
        <dbReference type="ARBA" id="ARBA00022801"/>
    </source>
</evidence>
<dbReference type="SUPFAM" id="SSF51556">
    <property type="entry name" value="Metallo-dependent hydrolases"/>
    <property type="match status" value="1"/>
</dbReference>
<dbReference type="PIRSF" id="PIRSF005902">
    <property type="entry name" value="DNase_TatD"/>
    <property type="match status" value="1"/>
</dbReference>
<dbReference type="GO" id="GO:0046872">
    <property type="term" value="F:metal ion binding"/>
    <property type="evidence" value="ECO:0007669"/>
    <property type="project" value="UniProtKB-KW"/>
</dbReference>
<evidence type="ECO:0000256" key="2">
    <source>
        <dbReference type="ARBA" id="ARBA00022723"/>
    </source>
</evidence>
<feature type="binding site" evidence="4">
    <location>
        <position position="9"/>
    </location>
    <ligand>
        <name>a divalent metal cation</name>
        <dbReference type="ChEBI" id="CHEBI:60240"/>
        <label>1</label>
    </ligand>
</feature>
<evidence type="ECO:0000256" key="1">
    <source>
        <dbReference type="ARBA" id="ARBA00009275"/>
    </source>
</evidence>
<dbReference type="InterPro" id="IPR032466">
    <property type="entry name" value="Metal_Hydrolase"/>
</dbReference>
<dbReference type="Proteomes" id="UP000186313">
    <property type="component" value="Unassembled WGS sequence"/>
</dbReference>